<dbReference type="Proteomes" id="UP000244240">
    <property type="component" value="Unassembled WGS sequence"/>
</dbReference>
<evidence type="ECO:0000313" key="1">
    <source>
        <dbReference type="EMBL" id="PTX58138.1"/>
    </source>
</evidence>
<dbReference type="PANTHER" id="PTHR43434">
    <property type="entry name" value="PHOSPHOGLYCOLATE PHOSPHATASE"/>
    <property type="match status" value="1"/>
</dbReference>
<dbReference type="Gene3D" id="3.40.50.1000">
    <property type="entry name" value="HAD superfamily/HAD-like"/>
    <property type="match status" value="1"/>
</dbReference>
<organism evidence="1 2">
    <name type="scientific">Melghirimyces profundicolus</name>
    <dbReference type="NCBI Taxonomy" id="1242148"/>
    <lineage>
        <taxon>Bacteria</taxon>
        <taxon>Bacillati</taxon>
        <taxon>Bacillota</taxon>
        <taxon>Bacilli</taxon>
        <taxon>Bacillales</taxon>
        <taxon>Thermoactinomycetaceae</taxon>
        <taxon>Melghirimyces</taxon>
    </lineage>
</organism>
<protein>
    <submittedName>
        <fullName evidence="1">Phosphoglycolate phosphatase-like HAD superfamily hydrolase</fullName>
    </submittedName>
</protein>
<dbReference type="GO" id="GO:0005829">
    <property type="term" value="C:cytosol"/>
    <property type="evidence" value="ECO:0007669"/>
    <property type="project" value="TreeGrafter"/>
</dbReference>
<dbReference type="InterPro" id="IPR023214">
    <property type="entry name" value="HAD_sf"/>
</dbReference>
<dbReference type="SUPFAM" id="SSF56784">
    <property type="entry name" value="HAD-like"/>
    <property type="match status" value="1"/>
</dbReference>
<sequence length="234" mass="26212">MKSDDEGIIFDLDGTLFQTEKVAVPAFHRTFRRLRDRGLYQGTIPSDERIQSVFGMTQADIWERLLPGAAEEVKREADAMWLRDELDCLQEGMGGLYPGVTKGLRELKERGWRLFVASNGLGPYVRGVLDTFGLTFLMEGIYSAGEKNIRQKERLVALLKEEQGVSSGYMVGDRSSDVRAGKANGLVVIGCRYAHFPQFSNEDELEGADAVIRSFDQLLPLLKNPCRNESSLDL</sequence>
<dbReference type="OrthoDB" id="9792518at2"/>
<dbReference type="AlphaFoldDB" id="A0A2T6BPY2"/>
<gene>
    <name evidence="1" type="ORF">C8P63_11812</name>
</gene>
<dbReference type="RefSeq" id="WP_108024749.1">
    <property type="nucleotide sequence ID" value="NZ_QBKR01000018.1"/>
</dbReference>
<evidence type="ECO:0000313" key="2">
    <source>
        <dbReference type="Proteomes" id="UP000244240"/>
    </source>
</evidence>
<dbReference type="GO" id="GO:0006281">
    <property type="term" value="P:DNA repair"/>
    <property type="evidence" value="ECO:0007669"/>
    <property type="project" value="TreeGrafter"/>
</dbReference>
<dbReference type="PANTHER" id="PTHR43434:SF1">
    <property type="entry name" value="PHOSPHOGLYCOLATE PHOSPHATASE"/>
    <property type="match status" value="1"/>
</dbReference>
<keyword evidence="2" id="KW-1185">Reference proteome</keyword>
<dbReference type="EMBL" id="QBKR01000018">
    <property type="protein sequence ID" value="PTX58138.1"/>
    <property type="molecule type" value="Genomic_DNA"/>
</dbReference>
<accession>A0A2T6BPY2</accession>
<dbReference type="GO" id="GO:0008967">
    <property type="term" value="F:phosphoglycolate phosphatase activity"/>
    <property type="evidence" value="ECO:0007669"/>
    <property type="project" value="TreeGrafter"/>
</dbReference>
<reference evidence="1 2" key="1">
    <citation type="submission" date="2018-04" db="EMBL/GenBank/DDBJ databases">
        <title>Genomic Encyclopedia of Archaeal and Bacterial Type Strains, Phase II (KMG-II): from individual species to whole genera.</title>
        <authorList>
            <person name="Goeker M."/>
        </authorList>
    </citation>
    <scope>NUCLEOTIDE SEQUENCE [LARGE SCALE GENOMIC DNA]</scope>
    <source>
        <strain evidence="1 2">DSM 45787</strain>
    </source>
</reference>
<dbReference type="InterPro" id="IPR036412">
    <property type="entry name" value="HAD-like_sf"/>
</dbReference>
<proteinExistence type="predicted"/>
<dbReference type="Pfam" id="PF00702">
    <property type="entry name" value="Hydrolase"/>
    <property type="match status" value="1"/>
</dbReference>
<dbReference type="InterPro" id="IPR023198">
    <property type="entry name" value="PGP-like_dom2"/>
</dbReference>
<dbReference type="InterPro" id="IPR050155">
    <property type="entry name" value="HAD-like_hydrolase_sf"/>
</dbReference>
<name>A0A2T6BPY2_9BACL</name>
<dbReference type="Gene3D" id="1.10.150.240">
    <property type="entry name" value="Putative phosphatase, domain 2"/>
    <property type="match status" value="1"/>
</dbReference>
<keyword evidence="1" id="KW-0378">Hydrolase</keyword>
<comment type="caution">
    <text evidence="1">The sequence shown here is derived from an EMBL/GenBank/DDBJ whole genome shotgun (WGS) entry which is preliminary data.</text>
</comment>